<evidence type="ECO:0000313" key="2">
    <source>
        <dbReference type="EMBL" id="ELZ11715.1"/>
    </source>
</evidence>
<dbReference type="OrthoDB" id="169315at2157"/>
<reference evidence="2 3" key="1">
    <citation type="journal article" date="2014" name="PLoS Genet.">
        <title>Phylogenetically driven sequencing of extremely halophilic archaea reveals strategies for static and dynamic osmo-response.</title>
        <authorList>
            <person name="Becker E.A."/>
            <person name="Seitzer P.M."/>
            <person name="Tritt A."/>
            <person name="Larsen D."/>
            <person name="Krusor M."/>
            <person name="Yao A.I."/>
            <person name="Wu D."/>
            <person name="Madern D."/>
            <person name="Eisen J.A."/>
            <person name="Darling A.E."/>
            <person name="Facciotti M.T."/>
        </authorList>
    </citation>
    <scope>NUCLEOTIDE SEQUENCE [LARGE SCALE GENOMIC DNA]</scope>
    <source>
        <strain evidence="2 3">JCM 14624</strain>
    </source>
</reference>
<feature type="transmembrane region" description="Helical" evidence="1">
    <location>
        <begin position="322"/>
        <end position="340"/>
    </location>
</feature>
<dbReference type="InterPro" id="IPR045466">
    <property type="entry name" value="DUF6498"/>
</dbReference>
<dbReference type="Pfam" id="PF20108">
    <property type="entry name" value="DUF6498"/>
    <property type="match status" value="1"/>
</dbReference>
<proteinExistence type="predicted"/>
<keyword evidence="1" id="KW-0472">Membrane</keyword>
<gene>
    <name evidence="2" type="ORF">C479_06657</name>
</gene>
<keyword evidence="1" id="KW-1133">Transmembrane helix</keyword>
<keyword evidence="3" id="KW-1185">Reference proteome</keyword>
<sequence length="426" mass="46586">MHVVHWVGDDGRRAEVYAAVVTNLIPLLGILAFGWRAATLVTVYWFELAVVGFWAVVRALFAGRPSEFNREALLIGVLADRSAAIPLPRTDVRIQLSSLPVLVVITPMLCVLWFVAGLFSLGFVGERALEPAVVEVATYATLAFFCIEGGRTVIEYFHRGGYHESSAQTAVRPVFWRCCVLFFVGLTSGLIAGIVDPSVAHDEPLSAADPSIAGGLLVGCLVVAKLGADLVGIYRDRFAGFGDSLADSFGIDVETSTESPTVAHGDGFPEADRRIRPPLGGRLVATRAHWVRLPSAWTPGMFIALFAFLFALAGAWGVVVGLLVLAVLLSILLLHLDYWLRYWGVEYRIDGDSILAYDGLFGSPLWRIEAWDESDVRVERDWVDGRLGTTTVVVDLPDRTVRLPRVREPELILAVFDRPVDGLTVE</sequence>
<name>M0BLH6_9EURY</name>
<feature type="transmembrane region" description="Helical" evidence="1">
    <location>
        <begin position="136"/>
        <end position="154"/>
    </location>
</feature>
<keyword evidence="1" id="KW-0812">Transmembrane</keyword>
<dbReference type="STRING" id="1227490.C479_06657"/>
<feature type="transmembrane region" description="Helical" evidence="1">
    <location>
        <begin position="43"/>
        <end position="61"/>
    </location>
</feature>
<dbReference type="Proteomes" id="UP000011560">
    <property type="component" value="Unassembled WGS sequence"/>
</dbReference>
<organism evidence="2 3">
    <name type="scientific">Halovivax asiaticus JCM 14624</name>
    <dbReference type="NCBI Taxonomy" id="1227490"/>
    <lineage>
        <taxon>Archaea</taxon>
        <taxon>Methanobacteriati</taxon>
        <taxon>Methanobacteriota</taxon>
        <taxon>Stenosarchaea group</taxon>
        <taxon>Halobacteria</taxon>
        <taxon>Halobacteriales</taxon>
        <taxon>Natrialbaceae</taxon>
        <taxon>Halovivax</taxon>
    </lineage>
</organism>
<dbReference type="RefSeq" id="WP_007699730.1">
    <property type="nucleotide sequence ID" value="NZ_AOIQ01000011.1"/>
</dbReference>
<evidence type="ECO:0000313" key="3">
    <source>
        <dbReference type="Proteomes" id="UP000011560"/>
    </source>
</evidence>
<evidence type="ECO:0000256" key="1">
    <source>
        <dbReference type="SAM" id="Phobius"/>
    </source>
</evidence>
<feature type="transmembrane region" description="Helical" evidence="1">
    <location>
        <begin position="99"/>
        <end position="124"/>
    </location>
</feature>
<accession>M0BLH6</accession>
<comment type="caution">
    <text evidence="2">The sequence shown here is derived from an EMBL/GenBank/DDBJ whole genome shotgun (WGS) entry which is preliminary data.</text>
</comment>
<protein>
    <submittedName>
        <fullName evidence="2">Uncharacterized protein</fullName>
    </submittedName>
</protein>
<feature type="transmembrane region" description="Helical" evidence="1">
    <location>
        <begin position="16"/>
        <end position="37"/>
    </location>
</feature>
<dbReference type="AlphaFoldDB" id="M0BLH6"/>
<feature type="transmembrane region" description="Helical" evidence="1">
    <location>
        <begin position="207"/>
        <end position="228"/>
    </location>
</feature>
<feature type="transmembrane region" description="Helical" evidence="1">
    <location>
        <begin position="296"/>
        <end position="316"/>
    </location>
</feature>
<dbReference type="EMBL" id="AOIQ01000011">
    <property type="protein sequence ID" value="ELZ11715.1"/>
    <property type="molecule type" value="Genomic_DNA"/>
</dbReference>
<feature type="transmembrane region" description="Helical" evidence="1">
    <location>
        <begin position="174"/>
        <end position="195"/>
    </location>
</feature>